<dbReference type="InterPro" id="IPR032839">
    <property type="entry name" value="RAB3GAP_N"/>
</dbReference>
<evidence type="ECO:0000256" key="2">
    <source>
        <dbReference type="ARBA" id="ARBA00008153"/>
    </source>
</evidence>
<dbReference type="InterPro" id="IPR026059">
    <property type="entry name" value="Rab3GAP2"/>
</dbReference>
<dbReference type="PANTHER" id="PTHR12472:SF0">
    <property type="entry name" value="RAB3 GTPASE-ACTIVATING PROTEIN NON-CATALYTIC SUBUNIT"/>
    <property type="match status" value="1"/>
</dbReference>
<organism evidence="7 8">
    <name type="scientific">Patella caerulea</name>
    <name type="common">Rayed Mediterranean limpet</name>
    <dbReference type="NCBI Taxonomy" id="87958"/>
    <lineage>
        <taxon>Eukaryota</taxon>
        <taxon>Metazoa</taxon>
        <taxon>Spiralia</taxon>
        <taxon>Lophotrochozoa</taxon>
        <taxon>Mollusca</taxon>
        <taxon>Gastropoda</taxon>
        <taxon>Patellogastropoda</taxon>
        <taxon>Patelloidea</taxon>
        <taxon>Patellidae</taxon>
        <taxon>Patella</taxon>
    </lineage>
</organism>
<keyword evidence="8" id="KW-1185">Reference proteome</keyword>
<dbReference type="GO" id="GO:0005096">
    <property type="term" value="F:GTPase activator activity"/>
    <property type="evidence" value="ECO:0007669"/>
    <property type="project" value="UniProtKB-KW"/>
</dbReference>
<keyword evidence="4" id="KW-0963">Cytoplasm</keyword>
<feature type="domain" description="Rab3GAP regulatory subunit C-terminal" evidence="6">
    <location>
        <begin position="780"/>
        <end position="1376"/>
    </location>
</feature>
<comment type="similarity">
    <text evidence="2">Belongs to the Rab3-GAP regulatory subunit family.</text>
</comment>
<feature type="domain" description="Rab3-GAP regulatory subunit N-terminal" evidence="5">
    <location>
        <begin position="83"/>
        <end position="497"/>
    </location>
</feature>
<evidence type="ECO:0000313" key="8">
    <source>
        <dbReference type="Proteomes" id="UP001347796"/>
    </source>
</evidence>
<accession>A0AAN8JXM0</accession>
<dbReference type="EMBL" id="JAZGQO010000007">
    <property type="protein sequence ID" value="KAK6181223.1"/>
    <property type="molecule type" value="Genomic_DNA"/>
</dbReference>
<proteinExistence type="inferred from homology"/>
<protein>
    <recommendedName>
        <fullName evidence="9">Rab3 GTPase-activating protein non-catalytic subunit</fullName>
    </recommendedName>
</protein>
<gene>
    <name evidence="7" type="ORF">SNE40_009125</name>
</gene>
<dbReference type="GO" id="GO:0005737">
    <property type="term" value="C:cytoplasm"/>
    <property type="evidence" value="ECO:0007669"/>
    <property type="project" value="UniProtKB-SubCell"/>
</dbReference>
<dbReference type="Pfam" id="PF14656">
    <property type="entry name" value="RAB3GAP2_C"/>
    <property type="match status" value="1"/>
</dbReference>
<evidence type="ECO:0000259" key="6">
    <source>
        <dbReference type="Pfam" id="PF14656"/>
    </source>
</evidence>
<evidence type="ECO:0000313" key="7">
    <source>
        <dbReference type="EMBL" id="KAK6181223.1"/>
    </source>
</evidence>
<reference evidence="7 8" key="1">
    <citation type="submission" date="2024-01" db="EMBL/GenBank/DDBJ databases">
        <title>The genome of the rayed Mediterranean limpet Patella caerulea (Linnaeus, 1758).</title>
        <authorList>
            <person name="Anh-Thu Weber A."/>
            <person name="Halstead-Nussloch G."/>
        </authorList>
    </citation>
    <scope>NUCLEOTIDE SEQUENCE [LARGE SCALE GENOMIC DNA]</scope>
    <source>
        <strain evidence="7">AATW-2023a</strain>
        <tissue evidence="7">Whole specimen</tissue>
    </source>
</reference>
<dbReference type="PANTHER" id="PTHR12472">
    <property type="entry name" value="RAB3-GAP REGULATORY DOMAIN"/>
    <property type="match status" value="1"/>
</dbReference>
<evidence type="ECO:0000256" key="1">
    <source>
        <dbReference type="ARBA" id="ARBA00004496"/>
    </source>
</evidence>
<evidence type="ECO:0000259" key="5">
    <source>
        <dbReference type="Pfam" id="PF14655"/>
    </source>
</evidence>
<comment type="subcellular location">
    <subcellularLocation>
        <location evidence="1">Cytoplasm</location>
    </subcellularLocation>
</comment>
<evidence type="ECO:0000256" key="4">
    <source>
        <dbReference type="ARBA" id="ARBA00022490"/>
    </source>
</evidence>
<evidence type="ECO:0008006" key="9">
    <source>
        <dbReference type="Google" id="ProtNLM"/>
    </source>
</evidence>
<name>A0AAN8JXM0_PATCE</name>
<dbReference type="InterPro" id="IPR029257">
    <property type="entry name" value="RAB3GAP2_C"/>
</dbReference>
<keyword evidence="3" id="KW-0343">GTPase activation</keyword>
<comment type="caution">
    <text evidence="7">The sequence shown here is derived from an EMBL/GenBank/DDBJ whole genome shotgun (WGS) entry which is preliminary data.</text>
</comment>
<dbReference type="Proteomes" id="UP001347796">
    <property type="component" value="Unassembled WGS sequence"/>
</dbReference>
<evidence type="ECO:0000256" key="3">
    <source>
        <dbReference type="ARBA" id="ARBA00022468"/>
    </source>
</evidence>
<dbReference type="Pfam" id="PF14655">
    <property type="entry name" value="RAB3GAP2_N"/>
    <property type="match status" value="1"/>
</dbReference>
<sequence>MSCQLSVLSGFQDIKAVRQFLFPFLREHTPEVESANSVTEVELEVSDEWNNDWGWSEDEQAIQKAVESLAGNNEVEDNSKMKWLQDCLISLSPANDMITLAFENRIIVLTQKWDPKNNEEDIDTKFTIAWKSEFTPSELITAVLCLPLASQKRSTHGAPDWTCVIVGYSNGYIKMFTETGVLLLSQLLHAEQIQKIKAHTYEPPRYLGMAEQHEELVILYRKAVVSIDGFSLMQSLRACRNQVARATASGGESVLQVPPLAYKKWGLQDQDIIHDHISCGLQSSNPFDQMKTASLLGGYAAGVKSSPPAATIYVTSGVGPYVGFFYAVEGSAPPILSEVAMAMAHKIKSALMSAASGWLGFGGKTKDDSKDKHVPKIEQATPLPLRFSLPDRRRTGNKIVLSPNSHYAAVTGSFGRVILIDVERGIAVRIWKGYRDAQVGWIMIREDDGHSGRNPEHSRVAQFLIIYAPRRGILEVWTAANGPRVAAFNVSKWCQLVCPSYGVMGLNNVTCQGTKHHSYQCALIDTDGVIKIIDIPFHLALSDKSSKRARDLHLLKKLKALLKETTEESEAVDSTITELILDIRIANIAKQGVERILAAKYLSPKFMKSVIKACIKKISGKGDINQDIDSRLFLRYCQSQDCLLQSYNMIQGFSTSTNSPDTSPECLCRLLGVTPSELESIQSSLDNNIKTTTATPDKRVQFKDNNSTLPITSYLRCFECQVHLSDHDASKFTSISVIKSLSSDRRLALATFIFDRCICGSVSSSDLSVMLQDSNLPPDDIMSLLLLYWLSNNERYIWSIPNLHHVIKSITAMTDKSDVLVDNNAISSWWQKVRDQCSHSDHIQSAYIAALTCKGVATEMLGNQTKAKDPDADTASCNSDKTDLSEWESLAVDMEHWNVLIKQLDDVLAISRLLQLKLPTNQHSNVTKLEPITVSVTKLLEGGRGSISEIVARYAMRLGLGPRSLYRKLSLVNNHTDDSSQQITETDIDAEEEVKTPLEQIQDQLEVLRERFPHSLENDILLSNCCWEYAAQWNREPDIVKNLELSVEYLKLVQNALLRQGVCSLLWHMFILKRFSATAYLMDKVGKVPKERLCRKDIGMSDTDLLSFIGSTADVLQITMDANCEANEVPVFNLEILWQSSRGPASLSELAVDQKNTNYGLLKHHLHLARIIQAILVFNIKSTKVLSLFDTKGKNAFFKELHSHPLLPNQNVDANLSNSRTVFLCRVISQAVQTLEIPGADTSGLSSPSKRAKTAAVRWPDIALDLGKEFGLDIDYIKQCHVRELYSGGHDKLAEEILPTVNDHERLGYELLTITGQRMFHYLFEVDPPGAVNLIADLSTSLSTWLKSMDSTLLRKPNVPLDDTATLIGHATSNLPEGSTEYETAISLVEVIQALK</sequence>